<evidence type="ECO:0008006" key="3">
    <source>
        <dbReference type="Google" id="ProtNLM"/>
    </source>
</evidence>
<keyword evidence="2" id="KW-1185">Reference proteome</keyword>
<organism evidence="1 2">
    <name type="scientific">Bonamia ostreae</name>
    <dbReference type="NCBI Taxonomy" id="126728"/>
    <lineage>
        <taxon>Eukaryota</taxon>
        <taxon>Sar</taxon>
        <taxon>Rhizaria</taxon>
        <taxon>Endomyxa</taxon>
        <taxon>Ascetosporea</taxon>
        <taxon>Haplosporida</taxon>
        <taxon>Bonamia</taxon>
    </lineage>
</organism>
<reference evidence="1 2" key="1">
    <citation type="journal article" date="2024" name="BMC Biol.">
        <title>Comparative genomics of Ascetosporea gives new insight into the evolutionary basis for animal parasitism in Rhizaria.</title>
        <authorList>
            <person name="Hiltunen Thoren M."/>
            <person name="Onut-Brannstrom I."/>
            <person name="Alfjorden A."/>
            <person name="Peckova H."/>
            <person name="Swords F."/>
            <person name="Hooper C."/>
            <person name="Holzer A.S."/>
            <person name="Bass D."/>
            <person name="Burki F."/>
        </authorList>
    </citation>
    <scope>NUCLEOTIDE SEQUENCE [LARGE SCALE GENOMIC DNA]</scope>
    <source>
        <strain evidence="1">20-A016</strain>
    </source>
</reference>
<evidence type="ECO:0000313" key="2">
    <source>
        <dbReference type="Proteomes" id="UP001439008"/>
    </source>
</evidence>
<comment type="caution">
    <text evidence="1">The sequence shown here is derived from an EMBL/GenBank/DDBJ whole genome shotgun (WGS) entry which is preliminary data.</text>
</comment>
<dbReference type="PROSITE" id="PS50896">
    <property type="entry name" value="LISH"/>
    <property type="match status" value="1"/>
</dbReference>
<proteinExistence type="predicted"/>
<evidence type="ECO:0000313" key="1">
    <source>
        <dbReference type="EMBL" id="MES1919013.1"/>
    </source>
</evidence>
<dbReference type="SMART" id="SM00667">
    <property type="entry name" value="LisH"/>
    <property type="match status" value="1"/>
</dbReference>
<gene>
    <name evidence="1" type="ORF">MHBO_000891</name>
</gene>
<dbReference type="InterPro" id="IPR006594">
    <property type="entry name" value="LisH"/>
</dbReference>
<sequence length="153" mass="18093">MGDILESDSSVEMTSIHKRQNCEFDVYEWQQLVKRINLSNRIDKMIFDYLSFEGFYDAATNFCKEAKFQMPEKEKEMLVLRKRVKKLLKYDNFDSAVKTVNETCSNKKTAIFWLKILKMQNFIVKNKNLEAINVAQNEISKFDLIKNVSNLQK</sequence>
<dbReference type="EMBL" id="JBDODL010000179">
    <property type="protein sequence ID" value="MES1919013.1"/>
    <property type="molecule type" value="Genomic_DNA"/>
</dbReference>
<dbReference type="Proteomes" id="UP001439008">
    <property type="component" value="Unassembled WGS sequence"/>
</dbReference>
<protein>
    <recommendedName>
        <fullName evidence="3">LisH domain-containing protein</fullName>
    </recommendedName>
</protein>
<accession>A0ABV2AI13</accession>
<name>A0ABV2AI13_9EUKA</name>